<dbReference type="GO" id="GO:0043682">
    <property type="term" value="F:P-type divalent copper transporter activity"/>
    <property type="evidence" value="ECO:0007669"/>
    <property type="project" value="TreeGrafter"/>
</dbReference>
<evidence type="ECO:0000256" key="14">
    <source>
        <dbReference type="ARBA" id="ARBA00023065"/>
    </source>
</evidence>
<dbReference type="InterPro" id="IPR006121">
    <property type="entry name" value="HMA_dom"/>
</dbReference>
<keyword evidence="10" id="KW-0460">Magnesium</keyword>
<feature type="transmembrane region" description="Helical" evidence="16">
    <location>
        <begin position="431"/>
        <end position="453"/>
    </location>
</feature>
<dbReference type="SFLD" id="SFLDF00027">
    <property type="entry name" value="p-type_atpase"/>
    <property type="match status" value="1"/>
</dbReference>
<evidence type="ECO:0000313" key="19">
    <source>
        <dbReference type="Proteomes" id="UP000178849"/>
    </source>
</evidence>
<dbReference type="InterPro" id="IPR036412">
    <property type="entry name" value="HAD-like_sf"/>
</dbReference>
<evidence type="ECO:0000256" key="1">
    <source>
        <dbReference type="ARBA" id="ARBA00004127"/>
    </source>
</evidence>
<dbReference type="InterPro" id="IPR027256">
    <property type="entry name" value="P-typ_ATPase_IB"/>
</dbReference>
<dbReference type="GO" id="GO:0055070">
    <property type="term" value="P:copper ion homeostasis"/>
    <property type="evidence" value="ECO:0007669"/>
    <property type="project" value="TreeGrafter"/>
</dbReference>
<dbReference type="PRINTS" id="PR00943">
    <property type="entry name" value="CUATPASE"/>
</dbReference>
<feature type="transmembrane region" description="Helical" evidence="16">
    <location>
        <begin position="825"/>
        <end position="845"/>
    </location>
</feature>
<dbReference type="STRING" id="1798550.A2927_01610"/>
<dbReference type="InterPro" id="IPR008250">
    <property type="entry name" value="ATPase_P-typ_transduc_dom_A_sf"/>
</dbReference>
<dbReference type="Gene3D" id="3.40.1110.10">
    <property type="entry name" value="Calcium-transporting ATPase, cytoplasmic domain N"/>
    <property type="match status" value="1"/>
</dbReference>
<dbReference type="EMBL" id="MHKL01000007">
    <property type="protein sequence ID" value="OGY89795.1"/>
    <property type="molecule type" value="Genomic_DNA"/>
</dbReference>
<gene>
    <name evidence="18" type="ORF">A2927_01610</name>
</gene>
<dbReference type="PRINTS" id="PR00119">
    <property type="entry name" value="CATATPASE"/>
</dbReference>
<dbReference type="InterPro" id="IPR059000">
    <property type="entry name" value="ATPase_P-type_domA"/>
</dbReference>
<dbReference type="InterPro" id="IPR036163">
    <property type="entry name" value="HMA_dom_sf"/>
</dbReference>
<feature type="transmembrane region" description="Helical" evidence="16">
    <location>
        <begin position="459"/>
        <end position="492"/>
    </location>
</feature>
<evidence type="ECO:0000256" key="10">
    <source>
        <dbReference type="ARBA" id="ARBA00022842"/>
    </source>
</evidence>
<dbReference type="InterPro" id="IPR006122">
    <property type="entry name" value="HMA_Cu_ion-bd"/>
</dbReference>
<evidence type="ECO:0000256" key="15">
    <source>
        <dbReference type="ARBA" id="ARBA00023136"/>
    </source>
</evidence>
<evidence type="ECO:0000256" key="7">
    <source>
        <dbReference type="ARBA" id="ARBA00022741"/>
    </source>
</evidence>
<feature type="domain" description="HMA" evidence="17">
    <location>
        <begin position="10"/>
        <end position="76"/>
    </location>
</feature>
<evidence type="ECO:0000256" key="13">
    <source>
        <dbReference type="ARBA" id="ARBA00023008"/>
    </source>
</evidence>
<dbReference type="Gene3D" id="3.30.70.100">
    <property type="match status" value="2"/>
</dbReference>
<keyword evidence="12 16" id="KW-1133">Transmembrane helix</keyword>
<dbReference type="SUPFAM" id="SSF81665">
    <property type="entry name" value="Calcium ATPase, transmembrane domain M"/>
    <property type="match status" value="1"/>
</dbReference>
<dbReference type="GO" id="GO:0005507">
    <property type="term" value="F:copper ion binding"/>
    <property type="evidence" value="ECO:0007669"/>
    <property type="project" value="InterPro"/>
</dbReference>
<dbReference type="PANTHER" id="PTHR43520:SF8">
    <property type="entry name" value="P-TYPE CU(+) TRANSPORTER"/>
    <property type="match status" value="1"/>
</dbReference>
<keyword evidence="11" id="KW-1278">Translocase</keyword>
<dbReference type="Gene3D" id="3.40.50.1000">
    <property type="entry name" value="HAD superfamily/HAD-like"/>
    <property type="match status" value="1"/>
</dbReference>
<dbReference type="PRINTS" id="PR00942">
    <property type="entry name" value="CUATPASEI"/>
</dbReference>
<dbReference type="InterPro" id="IPR023299">
    <property type="entry name" value="ATPase_P-typ_cyto_dom_N"/>
</dbReference>
<feature type="transmembrane region" description="Helical" evidence="16">
    <location>
        <begin position="182"/>
        <end position="205"/>
    </location>
</feature>
<keyword evidence="9 16" id="KW-0067">ATP-binding</keyword>
<dbReference type="InterPro" id="IPR018303">
    <property type="entry name" value="ATPase_P-typ_P_site"/>
</dbReference>
<evidence type="ECO:0000256" key="12">
    <source>
        <dbReference type="ARBA" id="ARBA00022989"/>
    </source>
</evidence>
<feature type="transmembrane region" description="Helical" evidence="16">
    <location>
        <begin position="211"/>
        <end position="231"/>
    </location>
</feature>
<keyword evidence="6" id="KW-0677">Repeat</keyword>
<dbReference type="CDD" id="cd02094">
    <property type="entry name" value="P-type_ATPase_Cu-like"/>
    <property type="match status" value="1"/>
</dbReference>
<evidence type="ECO:0000256" key="2">
    <source>
        <dbReference type="ARBA" id="ARBA00006024"/>
    </source>
</evidence>
<keyword evidence="7 16" id="KW-0547">Nucleotide-binding</keyword>
<dbReference type="InterPro" id="IPR023298">
    <property type="entry name" value="ATPase_P-typ_TM_dom_sf"/>
</dbReference>
<dbReference type="GO" id="GO:0012505">
    <property type="term" value="C:endomembrane system"/>
    <property type="evidence" value="ECO:0007669"/>
    <property type="project" value="UniProtKB-SubCell"/>
</dbReference>
<dbReference type="Gene3D" id="1.20.1110.10">
    <property type="entry name" value="Calcium-transporting ATPase, transmembrane domain"/>
    <property type="match status" value="1"/>
</dbReference>
<dbReference type="Pfam" id="PF00403">
    <property type="entry name" value="HMA"/>
    <property type="match status" value="2"/>
</dbReference>
<keyword evidence="3" id="KW-0813">Transport</keyword>
<evidence type="ECO:0000313" key="18">
    <source>
        <dbReference type="EMBL" id="OGY89795.1"/>
    </source>
</evidence>
<dbReference type="PROSITE" id="PS01047">
    <property type="entry name" value="HMA_1"/>
    <property type="match status" value="1"/>
</dbReference>
<dbReference type="InterPro" id="IPR023214">
    <property type="entry name" value="HAD_sf"/>
</dbReference>
<dbReference type="FunFam" id="3.30.70.100:FF:000005">
    <property type="entry name" value="Copper-exporting P-type ATPase A"/>
    <property type="match status" value="1"/>
</dbReference>
<keyword evidence="14" id="KW-0406">Ion transport</keyword>
<dbReference type="GO" id="GO:0005524">
    <property type="term" value="F:ATP binding"/>
    <property type="evidence" value="ECO:0007669"/>
    <property type="project" value="UniProtKB-UniRule"/>
</dbReference>
<proteinExistence type="inferred from homology"/>
<dbReference type="SUPFAM" id="SSF56784">
    <property type="entry name" value="HAD-like"/>
    <property type="match status" value="1"/>
</dbReference>
<dbReference type="NCBIfam" id="TIGR01494">
    <property type="entry name" value="ATPase_P-type"/>
    <property type="match status" value="2"/>
</dbReference>
<dbReference type="InterPro" id="IPR017969">
    <property type="entry name" value="Heavy-metal-associated_CS"/>
</dbReference>
<keyword evidence="5 16" id="KW-0479">Metal-binding</keyword>
<dbReference type="NCBIfam" id="TIGR01525">
    <property type="entry name" value="ATPase-IB_hvy"/>
    <property type="match status" value="1"/>
</dbReference>
<evidence type="ECO:0000259" key="17">
    <source>
        <dbReference type="PROSITE" id="PS50846"/>
    </source>
</evidence>
<dbReference type="Pfam" id="PF00122">
    <property type="entry name" value="E1-E2_ATPase"/>
    <property type="match status" value="1"/>
</dbReference>
<dbReference type="SUPFAM" id="SSF81653">
    <property type="entry name" value="Calcium ATPase, transduction domain A"/>
    <property type="match status" value="1"/>
</dbReference>
<evidence type="ECO:0000256" key="6">
    <source>
        <dbReference type="ARBA" id="ARBA00022737"/>
    </source>
</evidence>
<comment type="caution">
    <text evidence="18">The sequence shown here is derived from an EMBL/GenBank/DDBJ whole genome shotgun (WGS) entry which is preliminary data.</text>
</comment>
<keyword evidence="8" id="KW-0187">Copper transport</keyword>
<dbReference type="CDD" id="cd00371">
    <property type="entry name" value="HMA"/>
    <property type="match status" value="2"/>
</dbReference>
<dbReference type="Pfam" id="PF00702">
    <property type="entry name" value="Hydrolase"/>
    <property type="match status" value="1"/>
</dbReference>
<evidence type="ECO:0000256" key="3">
    <source>
        <dbReference type="ARBA" id="ARBA00022448"/>
    </source>
</evidence>
<evidence type="ECO:0000256" key="11">
    <source>
        <dbReference type="ARBA" id="ARBA00022967"/>
    </source>
</evidence>
<dbReference type="Gene3D" id="2.70.150.10">
    <property type="entry name" value="Calcium-transporting ATPase, cytoplasmic transduction domain A"/>
    <property type="match status" value="1"/>
</dbReference>
<evidence type="ECO:0000256" key="8">
    <source>
        <dbReference type="ARBA" id="ARBA00022796"/>
    </source>
</evidence>
<dbReference type="AlphaFoldDB" id="A0A1G2BL31"/>
<evidence type="ECO:0000256" key="4">
    <source>
        <dbReference type="ARBA" id="ARBA00022692"/>
    </source>
</evidence>
<keyword evidence="13" id="KW-0186">Copper</keyword>
<dbReference type="SFLD" id="SFLDG00002">
    <property type="entry name" value="C1.7:_P-type_atpase_like"/>
    <property type="match status" value="1"/>
</dbReference>
<dbReference type="Proteomes" id="UP000178849">
    <property type="component" value="Unassembled WGS sequence"/>
</dbReference>
<dbReference type="NCBIfam" id="TIGR00003">
    <property type="entry name" value="copper ion binding protein"/>
    <property type="match status" value="1"/>
</dbReference>
<sequence length="854" mass="92022">MVNMTKDNAKKISIGVTGMHCASCALTIERSLSHAKGVKSANVNFANEHANIEFDPAKTNETELMKAVKKTGYGVIEATENNKELEVGEAKKGIATAKFKVIGMHSPHCAGIVSRALSKVKGIVKYDVDFPNERATITFNTAIIDANKIIKAIKNSGYEAFEEKEEFVDREKKAREHEINALKIKFVVGAILSIPIFIGSFPEFFGFAPQILQNPFLLLVLATPVQFYVGWQFYRGAWIALRNFTADMNTLIAVGTSAAYIYSAAVVFVPQIFAEQAKLYFDTAAIIITLIVLGRLFEAIVKGKTSEAIKKLIGLQAKTARILRNGKEVEIPIEQVKIGDIVVVRPGEKIPVDGIVVSGFSAVDEKVITGESMPVDKKAGDVVIGATLNKSGLLKFRATKIGKDTMLMQIIKIVEEAQASKAPIQRLADIVSGYFVPAVIAIAIIAFALWMLLGFSFLFALAIFIAVAIIAFALWMLLGFSFLFALAIFIAVLIIACPCALGLATPTAIMVGSGKAAEHGILIKSAEALETAHKLTTIVFDKTGTLTKGEPAVTDIVAVKGIGENELLRIAAIAEYASEHPLGEAIIKKARQRKLRISEAKNFEALPGMGVKAFYRQKILVGNKLLMDKNRINFAHLENKIAEIENQGKTAMRVAYAGKAIGIIAVADTLKEYSKEAVGMLHKLGKEVAIITGDNERVGKAIAKSLGIDVVLANVLPAQKANEVKKLQALSKKVAFVGDGINDAPALAQADIGIAIGSGTDIAMETGNIVLIKDDLRDVVTAIDLSAYTIRKIKQNLFWAFIYNTVGIPIAAGILYAPFGILLNPMIAAAAMAFSSISVVGNSLLMRTYKAKIK</sequence>
<feature type="transmembrane region" description="Helical" evidence="16">
    <location>
        <begin position="251"/>
        <end position="273"/>
    </location>
</feature>
<feature type="transmembrane region" description="Helical" evidence="16">
    <location>
        <begin position="797"/>
        <end position="819"/>
    </location>
</feature>
<dbReference type="SUPFAM" id="SSF55008">
    <property type="entry name" value="HMA, heavy metal-associated domain"/>
    <property type="match status" value="2"/>
</dbReference>
<dbReference type="GO" id="GO:0005886">
    <property type="term" value="C:plasma membrane"/>
    <property type="evidence" value="ECO:0007669"/>
    <property type="project" value="UniProtKB-SubCell"/>
</dbReference>
<feature type="domain" description="HMA" evidence="17">
    <location>
        <begin position="95"/>
        <end position="161"/>
    </location>
</feature>
<dbReference type="SFLD" id="SFLDS00003">
    <property type="entry name" value="Haloacid_Dehalogenase"/>
    <property type="match status" value="1"/>
</dbReference>
<keyword evidence="15 16" id="KW-0472">Membrane</keyword>
<dbReference type="FunFam" id="2.70.150.10:FF:000002">
    <property type="entry name" value="Copper-transporting ATPase 1, putative"/>
    <property type="match status" value="1"/>
</dbReference>
<dbReference type="PANTHER" id="PTHR43520">
    <property type="entry name" value="ATP7, ISOFORM B"/>
    <property type="match status" value="1"/>
</dbReference>
<comment type="subcellular location">
    <subcellularLocation>
        <location evidence="16">Cell membrane</location>
    </subcellularLocation>
    <subcellularLocation>
        <location evidence="1">Endomembrane system</location>
        <topology evidence="1">Multi-pass membrane protein</topology>
    </subcellularLocation>
</comment>
<evidence type="ECO:0000256" key="5">
    <source>
        <dbReference type="ARBA" id="ARBA00022723"/>
    </source>
</evidence>
<dbReference type="InterPro" id="IPR044492">
    <property type="entry name" value="P_typ_ATPase_HD_dom"/>
</dbReference>
<organism evidence="18 19">
    <name type="scientific">Candidatus Komeilibacteria bacterium RIFCSPLOWO2_01_FULL_45_10</name>
    <dbReference type="NCBI Taxonomy" id="1798550"/>
    <lineage>
        <taxon>Bacteria</taxon>
        <taxon>Candidatus Komeiliibacteriota</taxon>
    </lineage>
</organism>
<reference evidence="18 19" key="1">
    <citation type="journal article" date="2016" name="Nat. Commun.">
        <title>Thousands of microbial genomes shed light on interconnected biogeochemical processes in an aquifer system.</title>
        <authorList>
            <person name="Anantharaman K."/>
            <person name="Brown C.T."/>
            <person name="Hug L.A."/>
            <person name="Sharon I."/>
            <person name="Castelle C.J."/>
            <person name="Probst A.J."/>
            <person name="Thomas B.C."/>
            <person name="Singh A."/>
            <person name="Wilkins M.J."/>
            <person name="Karaoz U."/>
            <person name="Brodie E.L."/>
            <person name="Williams K.H."/>
            <person name="Hubbard S.S."/>
            <person name="Banfield J.F."/>
        </authorList>
    </citation>
    <scope>NUCLEOTIDE SEQUENCE [LARGE SCALE GENOMIC DNA]</scope>
</reference>
<evidence type="ECO:0000256" key="9">
    <source>
        <dbReference type="ARBA" id="ARBA00022840"/>
    </source>
</evidence>
<keyword evidence="4 16" id="KW-0812">Transmembrane</keyword>
<comment type="similarity">
    <text evidence="2 16">Belongs to the cation transport ATPase (P-type) (TC 3.A.3) family. Type IB subfamily.</text>
</comment>
<keyword evidence="16" id="KW-1003">Cell membrane</keyword>
<evidence type="ECO:0000256" key="16">
    <source>
        <dbReference type="RuleBase" id="RU362081"/>
    </source>
</evidence>
<dbReference type="PROSITE" id="PS50846">
    <property type="entry name" value="HMA_2"/>
    <property type="match status" value="2"/>
</dbReference>
<dbReference type="GO" id="GO:0016887">
    <property type="term" value="F:ATP hydrolysis activity"/>
    <property type="evidence" value="ECO:0007669"/>
    <property type="project" value="InterPro"/>
</dbReference>
<name>A0A1G2BL31_9BACT</name>
<dbReference type="PROSITE" id="PS00154">
    <property type="entry name" value="ATPASE_E1_E2"/>
    <property type="match status" value="1"/>
</dbReference>
<accession>A0A1G2BL31</accession>
<dbReference type="InterPro" id="IPR001757">
    <property type="entry name" value="P_typ_ATPase"/>
</dbReference>
<protein>
    <recommendedName>
        <fullName evidence="17">HMA domain-containing protein</fullName>
    </recommendedName>
</protein>